<dbReference type="GO" id="GO:0016787">
    <property type="term" value="F:hydrolase activity"/>
    <property type="evidence" value="ECO:0007669"/>
    <property type="project" value="UniProtKB-KW"/>
</dbReference>
<keyword evidence="3" id="KW-0378">Hydrolase</keyword>
<name>A0ABY5KXY0_9CELL</name>
<proteinExistence type="inferred from homology"/>
<dbReference type="InterPro" id="IPR036526">
    <property type="entry name" value="C-N_Hydrolase_sf"/>
</dbReference>
<dbReference type="PROSITE" id="PS50263">
    <property type="entry name" value="CN_HYDROLASE"/>
    <property type="match status" value="1"/>
</dbReference>
<organism evidence="3 4">
    <name type="scientific">Cellulomonas chengniuliangii</name>
    <dbReference type="NCBI Taxonomy" id="2968084"/>
    <lineage>
        <taxon>Bacteria</taxon>
        <taxon>Bacillati</taxon>
        <taxon>Actinomycetota</taxon>
        <taxon>Actinomycetes</taxon>
        <taxon>Micrococcales</taxon>
        <taxon>Cellulomonadaceae</taxon>
        <taxon>Cellulomonas</taxon>
    </lineage>
</organism>
<dbReference type="CDD" id="cd07197">
    <property type="entry name" value="nitrilase"/>
    <property type="match status" value="1"/>
</dbReference>
<keyword evidence="4" id="KW-1185">Reference proteome</keyword>
<evidence type="ECO:0000259" key="2">
    <source>
        <dbReference type="PROSITE" id="PS50263"/>
    </source>
</evidence>
<dbReference type="RefSeq" id="WP_227570690.1">
    <property type="nucleotide sequence ID" value="NZ_CP101988.1"/>
</dbReference>
<comment type="similarity">
    <text evidence="1">Belongs to the carbon-nitrogen hydrolase superfamily. NIT1/NIT2 family.</text>
</comment>
<reference evidence="3 4" key="1">
    <citation type="submission" date="2022-07" db="EMBL/GenBank/DDBJ databases">
        <title>Novel species in genus cellulomonas.</title>
        <authorList>
            <person name="Ye L."/>
        </authorList>
    </citation>
    <scope>NUCLEOTIDE SEQUENCE [LARGE SCALE GENOMIC DNA]</scope>
    <source>
        <strain evidence="4">zg-Y338</strain>
    </source>
</reference>
<dbReference type="Pfam" id="PF00795">
    <property type="entry name" value="CN_hydrolase"/>
    <property type="match status" value="1"/>
</dbReference>
<evidence type="ECO:0000313" key="4">
    <source>
        <dbReference type="Proteomes" id="UP001316189"/>
    </source>
</evidence>
<dbReference type="SUPFAM" id="SSF56317">
    <property type="entry name" value="Carbon-nitrogen hydrolase"/>
    <property type="match status" value="1"/>
</dbReference>
<dbReference type="InterPro" id="IPR003010">
    <property type="entry name" value="C-N_Hydrolase"/>
</dbReference>
<evidence type="ECO:0000256" key="1">
    <source>
        <dbReference type="ARBA" id="ARBA00010613"/>
    </source>
</evidence>
<gene>
    <name evidence="3" type="ORF">NP064_12425</name>
</gene>
<evidence type="ECO:0000313" key="3">
    <source>
        <dbReference type="EMBL" id="UUI74595.1"/>
    </source>
</evidence>
<protein>
    <submittedName>
        <fullName evidence="3">Carbon-nitrogen hydrolase family protein</fullName>
    </submittedName>
</protein>
<dbReference type="EMBL" id="CP101988">
    <property type="protein sequence ID" value="UUI74595.1"/>
    <property type="molecule type" value="Genomic_DNA"/>
</dbReference>
<sequence length="249" mass="25821">MRPDLVLALAQTAPVPGDVPANAAHAVAMTAQAAASGARLVVFPELSLVGYDLSLLEDGARWLSGVDDPRLDPLRDAARAEGVWLVVGAPVRPAGGGPVIASLVLAPDGRAHAHPKERLHGSETLLFTPGTPTPPFDVDGWLVALAVCFDMADPAHAAQAAAAGADLYVSSSVYVEGEERRLDLHHGARAMDHRMYAAMAGQVGPSGIGLTIGGAGVWRPDGVREATLGAEPGLLVRTLRSAELDRHRA</sequence>
<dbReference type="Proteomes" id="UP001316189">
    <property type="component" value="Chromosome"/>
</dbReference>
<feature type="domain" description="CN hydrolase" evidence="2">
    <location>
        <begin position="5"/>
        <end position="246"/>
    </location>
</feature>
<accession>A0ABY5KXY0</accession>
<dbReference type="Gene3D" id="3.60.110.10">
    <property type="entry name" value="Carbon-nitrogen hydrolase"/>
    <property type="match status" value="1"/>
</dbReference>
<dbReference type="PANTHER" id="PTHR23088">
    <property type="entry name" value="NITRILASE-RELATED"/>
    <property type="match status" value="1"/>
</dbReference>
<dbReference type="PANTHER" id="PTHR23088:SF27">
    <property type="entry name" value="DEAMINATED GLUTATHIONE AMIDASE"/>
    <property type="match status" value="1"/>
</dbReference>